<dbReference type="AlphaFoldDB" id="A0A285RWT4"/>
<evidence type="ECO:0000313" key="2">
    <source>
        <dbReference type="Proteomes" id="UP000219563"/>
    </source>
</evidence>
<dbReference type="SUPFAM" id="SSF140453">
    <property type="entry name" value="EsxAB dimer-like"/>
    <property type="match status" value="1"/>
</dbReference>
<reference evidence="1 2" key="1">
    <citation type="submission" date="2017-08" db="EMBL/GenBank/DDBJ databases">
        <authorList>
            <person name="de Groot N.N."/>
        </authorList>
    </citation>
    <scope>NUCLEOTIDE SEQUENCE [LARGE SCALE GENOMIC DNA]</scope>
    <source>
        <strain evidence="1 2">DSM 9787</strain>
    </source>
</reference>
<evidence type="ECO:0000313" key="1">
    <source>
        <dbReference type="EMBL" id="SOB98867.1"/>
    </source>
</evidence>
<dbReference type="Gene3D" id="1.10.287.1060">
    <property type="entry name" value="ESAT-6-like"/>
    <property type="match status" value="1"/>
</dbReference>
<dbReference type="Proteomes" id="UP000219563">
    <property type="component" value="Unassembled WGS sequence"/>
</dbReference>
<sequence length="94" mass="10159">MAETGMNTEEVTTALNTIVTEAAELDIIADSVFGLAEPLSEAWKGGNAEDNIAYLAELGQNMKSMSDAIMAIHDWTVVLRNNYEEVATDGSNTY</sequence>
<organism evidence="1 2">
    <name type="scientific">Pseudobutyrivibrio ruminis DSM 9787</name>
    <dbReference type="NCBI Taxonomy" id="1123011"/>
    <lineage>
        <taxon>Bacteria</taxon>
        <taxon>Bacillati</taxon>
        <taxon>Bacillota</taxon>
        <taxon>Clostridia</taxon>
        <taxon>Lachnospirales</taxon>
        <taxon>Lachnospiraceae</taxon>
        <taxon>Pseudobutyrivibrio</taxon>
    </lineage>
</organism>
<protein>
    <recommendedName>
        <fullName evidence="3">WXG100 family type VII secretion target</fullName>
    </recommendedName>
</protein>
<dbReference type="EMBL" id="OBMR01000004">
    <property type="protein sequence ID" value="SOB98867.1"/>
    <property type="molecule type" value="Genomic_DNA"/>
</dbReference>
<evidence type="ECO:0008006" key="3">
    <source>
        <dbReference type="Google" id="ProtNLM"/>
    </source>
</evidence>
<proteinExistence type="predicted"/>
<accession>A0A285RWT4</accession>
<dbReference type="RefSeq" id="WP_090482472.1">
    <property type="nucleotide sequence ID" value="NZ_OBMR01000004.1"/>
</dbReference>
<name>A0A285RWT4_9FIRM</name>
<gene>
    <name evidence="1" type="ORF">SAMN02910411_1553</name>
</gene>
<dbReference type="InterPro" id="IPR036689">
    <property type="entry name" value="ESAT-6-like_sf"/>
</dbReference>